<gene>
    <name evidence="6" type="ORF">MNBD_GAMMA21-1972</name>
</gene>
<organism evidence="6">
    <name type="scientific">hydrothermal vent metagenome</name>
    <dbReference type="NCBI Taxonomy" id="652676"/>
    <lineage>
        <taxon>unclassified sequences</taxon>
        <taxon>metagenomes</taxon>
        <taxon>ecological metagenomes</taxon>
    </lineage>
</organism>
<comment type="similarity">
    <text evidence="1">Belongs to the TolB family.</text>
</comment>
<evidence type="ECO:0000256" key="2">
    <source>
        <dbReference type="ARBA" id="ARBA00022670"/>
    </source>
</evidence>
<dbReference type="SUPFAM" id="SSF69304">
    <property type="entry name" value="Tricorn protease N-terminal domain"/>
    <property type="match status" value="2"/>
</dbReference>
<protein>
    <submittedName>
        <fullName evidence="6">Tol-Pal system beta propeller repeat protein TolB</fullName>
    </submittedName>
</protein>
<keyword evidence="4" id="KW-0720">Serine protease</keyword>
<dbReference type="InterPro" id="IPR036852">
    <property type="entry name" value="Peptidase_S8/S53_dom_sf"/>
</dbReference>
<evidence type="ECO:0000313" key="6">
    <source>
        <dbReference type="EMBL" id="VAX01231.1"/>
    </source>
</evidence>
<dbReference type="EMBL" id="UOFR01000083">
    <property type="protein sequence ID" value="VAX01231.1"/>
    <property type="molecule type" value="Genomic_DNA"/>
</dbReference>
<dbReference type="CDD" id="cd00306">
    <property type="entry name" value="Peptidases_S8_S53"/>
    <property type="match status" value="1"/>
</dbReference>
<feature type="domain" description="Peptidase S8/S53" evidence="5">
    <location>
        <begin position="229"/>
        <end position="497"/>
    </location>
</feature>
<dbReference type="InterPro" id="IPR015500">
    <property type="entry name" value="Peptidase_S8_subtilisin-rel"/>
</dbReference>
<dbReference type="AlphaFoldDB" id="A0A3B1AHR8"/>
<dbReference type="PANTHER" id="PTHR36842:SF1">
    <property type="entry name" value="PROTEIN TOLB"/>
    <property type="match status" value="1"/>
</dbReference>
<keyword evidence="3" id="KW-0378">Hydrolase</keyword>
<dbReference type="InterPro" id="IPR011659">
    <property type="entry name" value="WD40"/>
</dbReference>
<proteinExistence type="inferred from homology"/>
<evidence type="ECO:0000256" key="3">
    <source>
        <dbReference type="ARBA" id="ARBA00022801"/>
    </source>
</evidence>
<dbReference type="SUPFAM" id="SSF52743">
    <property type="entry name" value="Subtilisin-like"/>
    <property type="match status" value="1"/>
</dbReference>
<dbReference type="GO" id="GO:0004252">
    <property type="term" value="F:serine-type endopeptidase activity"/>
    <property type="evidence" value="ECO:0007669"/>
    <property type="project" value="InterPro"/>
</dbReference>
<dbReference type="PANTHER" id="PTHR36842">
    <property type="entry name" value="PROTEIN TOLB HOMOLOG"/>
    <property type="match status" value="1"/>
</dbReference>
<dbReference type="PROSITE" id="PS00138">
    <property type="entry name" value="SUBTILASE_SER"/>
    <property type="match status" value="1"/>
</dbReference>
<dbReference type="InterPro" id="IPR011042">
    <property type="entry name" value="6-blade_b-propeller_TolB-like"/>
</dbReference>
<dbReference type="PRINTS" id="PR00723">
    <property type="entry name" value="SUBTILISIN"/>
</dbReference>
<dbReference type="PROSITE" id="PS51257">
    <property type="entry name" value="PROKAR_LIPOPROTEIN"/>
    <property type="match status" value="1"/>
</dbReference>
<reference evidence="6" key="1">
    <citation type="submission" date="2018-06" db="EMBL/GenBank/DDBJ databases">
        <authorList>
            <person name="Zhirakovskaya E."/>
        </authorList>
    </citation>
    <scope>NUCLEOTIDE SEQUENCE</scope>
</reference>
<dbReference type="InterPro" id="IPR000209">
    <property type="entry name" value="Peptidase_S8/S53_dom"/>
</dbReference>
<dbReference type="PROSITE" id="PS51892">
    <property type="entry name" value="SUBTILASE"/>
    <property type="match status" value="1"/>
</dbReference>
<dbReference type="Gene3D" id="3.40.50.200">
    <property type="entry name" value="Peptidase S8/S53 domain"/>
    <property type="match status" value="1"/>
</dbReference>
<dbReference type="Pfam" id="PF07676">
    <property type="entry name" value="PD40"/>
    <property type="match status" value="5"/>
</dbReference>
<accession>A0A3B1AHR8</accession>
<evidence type="ECO:0000256" key="4">
    <source>
        <dbReference type="ARBA" id="ARBA00022825"/>
    </source>
</evidence>
<evidence type="ECO:0000256" key="1">
    <source>
        <dbReference type="ARBA" id="ARBA00009820"/>
    </source>
</evidence>
<dbReference type="InterPro" id="IPR023828">
    <property type="entry name" value="Peptidase_S8_Ser-AS"/>
</dbReference>
<dbReference type="Gene3D" id="2.120.10.30">
    <property type="entry name" value="TolB, C-terminal domain"/>
    <property type="match status" value="2"/>
</dbReference>
<sequence>MNKRASYRNYLIAFALMASVLLTACGGGGGGDATPVPAGGGSSPEGILLEGDPAALAIDAVRDYDADDRTTAAEISTNADGARIDRTNLDIEFVGTATSGEINTLLQSVDSQIVSMLEGVNIILVRIPDPGDLAGLDAVITILEASPLVISVAKAYMLETAALPANHDVVFIEPFIIDHTIAVLAPAAWNAKAALSYQASRPPLLLIQDYFGEEAPDNDIDLNLPSPENDFDINVLDPDDFSSVAPDEHGYHVLGIISGKHNTGLNERSPRQLVTGMYPGTLDVRVVDLANTNSQSAANKILNIIKTSPKKVVYNTSLSDPCPQQNKAACIEENAHFWLKKMRGMANYNAGMAGVLEEKYLHATAAGNIINNFPADVDAILTSGWTAARLMPGLTNDSGILVPNLSNTLVVENRKNKILAPYKVDCLSDSSKTTGDISAIGEEVYSFTNANTTAGNLSGTSMASPQVAGLMAYMWALKPSLTPEEVLERIIFTAQNTTALDPTCSESPALVIDAYAAILSVDDARVLDPAAAASLFDAPARLAILDPVDSSGLAGGDRIFDENDIEAFINEFTGSSAGDLNYGRYDLNGDGYTVATGDNTGAVFNLDMQYPLTLEDVTQDINGTTVTYNENSVTDWQILCYYAYSPLYTGIPAQRDTLLAPYQQQCGIEAKIAFSSIRDGNMEIYVMNTDGSNPVNLTQNSGIAANPVWSPDGSKIVFQAKSNGISDIYVMNADGSNQINLTQDNANDIGPIWSHDGSKIAFASLRDLGTSKFEIYVMDANGSNRVRLTSSNSSNSLSQVWSPDDSKIAFRRDSNPDNLDSAGIYIMNADGSNQVRLSQNRNDAKDLTWSPDGSKIAFQSIRSVAPTPPDIYEEISDIYIMNADGSNQVNLTQNSGYDFTPIWSPDGSKIAFQSLRNGLYGLYVMNTDGSNQVNLTQTRSRIILAAWSPDSSKLAFSSDSDEGYTQIYVINADGSNPVNLTQNSFSNYSPAWSP</sequence>
<dbReference type="Pfam" id="PF00082">
    <property type="entry name" value="Peptidase_S8"/>
    <property type="match status" value="1"/>
</dbReference>
<keyword evidence="2" id="KW-0645">Protease</keyword>
<evidence type="ECO:0000259" key="5">
    <source>
        <dbReference type="Pfam" id="PF00082"/>
    </source>
</evidence>
<name>A0A3B1AHR8_9ZZZZ</name>
<dbReference type="GO" id="GO:0006508">
    <property type="term" value="P:proteolysis"/>
    <property type="evidence" value="ECO:0007669"/>
    <property type="project" value="UniProtKB-KW"/>
</dbReference>